<dbReference type="PANTHER" id="PTHR39624">
    <property type="entry name" value="PROTEIN INVOLVED IN RIMO-MEDIATED BETA-METHYLTHIOLATION OF RIBOSOMAL PROTEIN S12 YCAO"/>
    <property type="match status" value="1"/>
</dbReference>
<dbReference type="Gene3D" id="3.30.300.20">
    <property type="match status" value="1"/>
</dbReference>
<accession>A0ABW1ZDT3</accession>
<dbReference type="RefSeq" id="WP_263371042.1">
    <property type="nucleotide sequence ID" value="NZ_JAGSYD010000002.1"/>
</dbReference>
<sequence>MVKISLEYEGQLHCKTVHEPSGTVLFTDAPKDNQGLGESFSPTDLVATGLASCILTTMAIQARTLGIDIDGATASVTKEMTAAPPRKIARLAVTVNITKPVDEQNRIKLERAAHTCPVHRSLSPEVDAPIEITWHSASLLRTKISCKDRRGVA</sequence>
<organism evidence="1 2">
    <name type="scientific">Granulicella cerasi</name>
    <dbReference type="NCBI Taxonomy" id="741063"/>
    <lineage>
        <taxon>Bacteria</taxon>
        <taxon>Pseudomonadati</taxon>
        <taxon>Acidobacteriota</taxon>
        <taxon>Terriglobia</taxon>
        <taxon>Terriglobales</taxon>
        <taxon>Acidobacteriaceae</taxon>
        <taxon>Granulicella</taxon>
    </lineage>
</organism>
<evidence type="ECO:0000313" key="2">
    <source>
        <dbReference type="Proteomes" id="UP001596391"/>
    </source>
</evidence>
<evidence type="ECO:0000313" key="1">
    <source>
        <dbReference type="EMBL" id="MFC6647023.1"/>
    </source>
</evidence>
<comment type="caution">
    <text evidence="1">The sequence shown here is derived from an EMBL/GenBank/DDBJ whole genome shotgun (WGS) entry which is preliminary data.</text>
</comment>
<proteinExistence type="predicted"/>
<dbReference type="SUPFAM" id="SSF82784">
    <property type="entry name" value="OsmC-like"/>
    <property type="match status" value="1"/>
</dbReference>
<keyword evidence="2" id="KW-1185">Reference proteome</keyword>
<keyword evidence="1" id="KW-0575">Peroxidase</keyword>
<gene>
    <name evidence="1" type="ORF">ACFQBQ_15855</name>
</gene>
<dbReference type="Pfam" id="PF02566">
    <property type="entry name" value="OsmC"/>
    <property type="match status" value="1"/>
</dbReference>
<dbReference type="Proteomes" id="UP001596391">
    <property type="component" value="Unassembled WGS sequence"/>
</dbReference>
<dbReference type="EMBL" id="JBHSWI010000001">
    <property type="protein sequence ID" value="MFC6647023.1"/>
    <property type="molecule type" value="Genomic_DNA"/>
</dbReference>
<keyword evidence="1" id="KW-0560">Oxidoreductase</keyword>
<dbReference type="InterPro" id="IPR003718">
    <property type="entry name" value="OsmC/Ohr_fam"/>
</dbReference>
<dbReference type="InterPro" id="IPR036102">
    <property type="entry name" value="OsmC/Ohrsf"/>
</dbReference>
<reference evidence="2" key="1">
    <citation type="journal article" date="2019" name="Int. J. Syst. Evol. Microbiol.">
        <title>The Global Catalogue of Microorganisms (GCM) 10K type strain sequencing project: providing services to taxonomists for standard genome sequencing and annotation.</title>
        <authorList>
            <consortium name="The Broad Institute Genomics Platform"/>
            <consortium name="The Broad Institute Genome Sequencing Center for Infectious Disease"/>
            <person name="Wu L."/>
            <person name="Ma J."/>
        </authorList>
    </citation>
    <scope>NUCLEOTIDE SEQUENCE [LARGE SCALE GENOMIC DNA]</scope>
    <source>
        <strain evidence="2">CGMCC 1.16026</strain>
    </source>
</reference>
<name>A0ABW1ZDT3_9BACT</name>
<dbReference type="EC" id="1.11.1.-" evidence="1"/>
<dbReference type="GO" id="GO:0004601">
    <property type="term" value="F:peroxidase activity"/>
    <property type="evidence" value="ECO:0007669"/>
    <property type="project" value="UniProtKB-KW"/>
</dbReference>
<dbReference type="InterPro" id="IPR015946">
    <property type="entry name" value="KH_dom-like_a/b"/>
</dbReference>
<dbReference type="PANTHER" id="PTHR39624:SF2">
    <property type="entry name" value="OSMC-LIKE PROTEIN"/>
    <property type="match status" value="1"/>
</dbReference>
<protein>
    <submittedName>
        <fullName evidence="1">OsmC family protein</fullName>
        <ecNumber evidence="1">1.11.1.-</ecNumber>
    </submittedName>
</protein>